<evidence type="ECO:0000256" key="3">
    <source>
        <dbReference type="SAM" id="SignalP"/>
    </source>
</evidence>
<dbReference type="InterPro" id="IPR013783">
    <property type="entry name" value="Ig-like_fold"/>
</dbReference>
<evidence type="ECO:0000313" key="5">
    <source>
        <dbReference type="Proteomes" id="UP000199391"/>
    </source>
</evidence>
<dbReference type="SUPFAM" id="SSF51445">
    <property type="entry name" value="(Trans)glycosidases"/>
    <property type="match status" value="1"/>
</dbReference>
<feature type="signal peptide" evidence="3">
    <location>
        <begin position="1"/>
        <end position="32"/>
    </location>
</feature>
<dbReference type="EMBL" id="FPBO01000009">
    <property type="protein sequence ID" value="SFU78117.1"/>
    <property type="molecule type" value="Genomic_DNA"/>
</dbReference>
<dbReference type="InterPro" id="IPR013780">
    <property type="entry name" value="Glyco_hydro_b"/>
</dbReference>
<dbReference type="Gene3D" id="2.60.40.10">
    <property type="entry name" value="Immunoglobulins"/>
    <property type="match status" value="1"/>
</dbReference>
<dbReference type="RefSeq" id="WP_093555820.1">
    <property type="nucleotide sequence ID" value="NZ_FPBO01000009.1"/>
</dbReference>
<dbReference type="STRING" id="1035707.SAMN05216552_1009172"/>
<dbReference type="CDD" id="cd14745">
    <property type="entry name" value="GH66"/>
    <property type="match status" value="1"/>
</dbReference>
<gene>
    <name evidence="4" type="ORF">SAMN05216552_1009172</name>
</gene>
<dbReference type="AlphaFoldDB" id="A0A1I7IYW4"/>
<dbReference type="InterPro" id="IPR025092">
    <property type="entry name" value="Glyco_hydro_66"/>
</dbReference>
<name>A0A1I7IYW4_9BURK</name>
<reference evidence="5" key="1">
    <citation type="submission" date="2016-10" db="EMBL/GenBank/DDBJ databases">
        <authorList>
            <person name="Varghese N."/>
            <person name="Submissions S."/>
        </authorList>
    </citation>
    <scope>NUCLEOTIDE SEQUENCE [LARGE SCALE GENOMIC DNA]</scope>
    <source>
        <strain evidence="5">CGMCC 1.11014</strain>
    </source>
</reference>
<dbReference type="Proteomes" id="UP000199391">
    <property type="component" value="Unassembled WGS sequence"/>
</dbReference>
<evidence type="ECO:0000313" key="4">
    <source>
        <dbReference type="EMBL" id="SFU78117.1"/>
    </source>
</evidence>
<dbReference type="Gene3D" id="2.60.40.1180">
    <property type="entry name" value="Golgi alpha-mannosidase II"/>
    <property type="match status" value="1"/>
</dbReference>
<keyword evidence="5" id="KW-1185">Reference proteome</keyword>
<accession>A0A1I7IYW4</accession>
<dbReference type="OrthoDB" id="5381276at2"/>
<dbReference type="Pfam" id="PF13199">
    <property type="entry name" value="Glyco_hydro_66"/>
    <property type="match status" value="1"/>
</dbReference>
<dbReference type="InterPro" id="IPR017853">
    <property type="entry name" value="GH"/>
</dbReference>
<sequence>MNIQLDNLRGAQASAIAALLAAALSGCSAGSAAPSAPAVVTPTPSPVVTPPATDPIPVPAPPVTIAAQTDKSAYQPGAVVRIKLDIGNTGAAAVAGAKLTLTVRHLEEQVGVPAVTTLDLPVGTAAPLELRWTAPAADFQGYSFEVTITDANGAPLGSETGAIDVSSNWLKFPRYGYLSGFAPGLDTKAIVDQLKTYHLNGLQFYDWQWKHHIPLKSSAGGVAETWPDIANRTISRDTIHNFIRDAHAAGMAAMQYNLIYGAAIDYQADGVSPAWGLYDSKGGKQWQYTLPSSWASPIIYFFNPADPGWRNFLLEREMDVFKAFDFDGWHADTVGDHGAKYTAAGEAVDIKQTFKPFLNAAKARMGSKTLIMNTVGNKGHEQVNSSNVDAVYVEVWPGDGFPNYLSLKNVVDQSRAESGGKSLIVPAYMNYDYAKGKSTESPGRFNDPGVLLTGATVLAAGGSRLELGDDNRMLCNEYFPNRNLAMGAELKKRIRYYYDFSVAYENLLRDGQVETAQAVEIEGVKTGRDSLPNTVWSFTKADRKYEIVHLINLRELNDTSWRDTNATQKTPAPLRNFKLKYYTASKVSHAYVASPDTAGGASRSLALESGSDGKGAFVTVTVPSLDYWDMVYFRKAE</sequence>
<evidence type="ECO:0000256" key="1">
    <source>
        <dbReference type="ARBA" id="ARBA00010837"/>
    </source>
</evidence>
<keyword evidence="2 3" id="KW-0732">Signal</keyword>
<proteinExistence type="inferred from homology"/>
<evidence type="ECO:0000256" key="2">
    <source>
        <dbReference type="ARBA" id="ARBA00022729"/>
    </source>
</evidence>
<comment type="similarity">
    <text evidence="1">Belongs to the glycosyl hydrolase 66 family.</text>
</comment>
<organism evidence="4 5">
    <name type="scientific">Pseudoduganella namucuonensis</name>
    <dbReference type="NCBI Taxonomy" id="1035707"/>
    <lineage>
        <taxon>Bacteria</taxon>
        <taxon>Pseudomonadati</taxon>
        <taxon>Pseudomonadota</taxon>
        <taxon>Betaproteobacteria</taxon>
        <taxon>Burkholderiales</taxon>
        <taxon>Oxalobacteraceae</taxon>
        <taxon>Telluria group</taxon>
        <taxon>Pseudoduganella</taxon>
    </lineage>
</organism>
<dbReference type="Gene3D" id="3.20.20.80">
    <property type="entry name" value="Glycosidases"/>
    <property type="match status" value="1"/>
</dbReference>
<feature type="chain" id="PRO_5011677073" evidence="3">
    <location>
        <begin position="33"/>
        <end position="637"/>
    </location>
</feature>
<protein>
    <submittedName>
        <fullName evidence="4">Dextranase</fullName>
    </submittedName>
</protein>